<keyword evidence="4" id="KW-1185">Reference proteome</keyword>
<dbReference type="PANTHER" id="PTHR47771:SF14">
    <property type="entry name" value="RH73259P"/>
    <property type="match status" value="1"/>
</dbReference>
<dbReference type="PANTHER" id="PTHR47771">
    <property type="entry name" value="LD27203P-RELATED"/>
    <property type="match status" value="1"/>
</dbReference>
<evidence type="ECO:0000313" key="3">
    <source>
        <dbReference type="EMBL" id="CAD6997054.1"/>
    </source>
</evidence>
<gene>
    <name evidence="3" type="ORF">CCAP1982_LOCUS5708</name>
</gene>
<evidence type="ECO:0000313" key="4">
    <source>
        <dbReference type="Proteomes" id="UP000606786"/>
    </source>
</evidence>
<accession>A0A811UDW1</accession>
<dbReference type="EMBL" id="CAJHJT010000012">
    <property type="protein sequence ID" value="CAD6997054.1"/>
    <property type="molecule type" value="Genomic_DNA"/>
</dbReference>
<feature type="region of interest" description="Disordered" evidence="1">
    <location>
        <begin position="55"/>
        <end position="145"/>
    </location>
</feature>
<reference evidence="3" key="1">
    <citation type="submission" date="2020-11" db="EMBL/GenBank/DDBJ databases">
        <authorList>
            <person name="Whitehead M."/>
        </authorList>
    </citation>
    <scope>NUCLEOTIDE SEQUENCE</scope>
    <source>
        <strain evidence="3">EGII</strain>
    </source>
</reference>
<comment type="caution">
    <text evidence="3">The sequence shown here is derived from an EMBL/GenBank/DDBJ whole genome shotgun (WGS) entry which is preliminary data.</text>
</comment>
<feature type="signal peptide" evidence="2">
    <location>
        <begin position="1"/>
        <end position="32"/>
    </location>
</feature>
<dbReference type="OrthoDB" id="371494at2759"/>
<feature type="compositionally biased region" description="Basic and acidic residues" evidence="1">
    <location>
        <begin position="228"/>
        <end position="244"/>
    </location>
</feature>
<dbReference type="AlphaFoldDB" id="A0A811UDW1"/>
<protein>
    <submittedName>
        <fullName evidence="3">(Mediterranean fruit fly) hypothetical protein</fullName>
    </submittedName>
</protein>
<feature type="compositionally biased region" description="Basic residues" evidence="1">
    <location>
        <begin position="96"/>
        <end position="121"/>
    </location>
</feature>
<evidence type="ECO:0000256" key="2">
    <source>
        <dbReference type="SAM" id="SignalP"/>
    </source>
</evidence>
<feature type="chain" id="PRO_5032319311" evidence="2">
    <location>
        <begin position="33"/>
        <end position="738"/>
    </location>
</feature>
<feature type="region of interest" description="Disordered" evidence="1">
    <location>
        <begin position="220"/>
        <end position="244"/>
    </location>
</feature>
<keyword evidence="2" id="KW-0732">Signal</keyword>
<evidence type="ECO:0000256" key="1">
    <source>
        <dbReference type="SAM" id="MobiDB-lite"/>
    </source>
</evidence>
<proteinExistence type="predicted"/>
<feature type="compositionally biased region" description="Low complexity" evidence="1">
    <location>
        <begin position="122"/>
        <end position="139"/>
    </location>
</feature>
<dbReference type="Proteomes" id="UP000606786">
    <property type="component" value="Unassembled WGS sequence"/>
</dbReference>
<sequence length="738" mass="84256">MQLQTSIHLPTQRRIRPLVVLFFLCYLACSQAKRTTRRLPRDELHEYAIHQHNYAERDVGEPSGSAADLQAQESKSMEIKVPPPNASSGKNTVTPRGKRGAKKFRHIVHVVKPVHQKKKKLYSSSTRNNSNQYRQQQNQVVEGGKKSTLHTYEETHEHVMEPAQEMSSAAQKTIFAASPSYTTSSATVDSVAQTVNEPLTQATSDSFATHAFLKPPAVPYDDAQTSSSEHHEHINEMHEEEEHHQHEKIKVKHHHHHHHHNHVKEIIKKVPEPYPVEKIVHVPVEKIVEKVVHVPKPYPVEKIIEKKIPYPVEKIIEKVVEKKVPYPVEKIVEKIVHVPIEKVVHVPKPYPVEKIVEKKVPYPVEKVVEKIIEKKVPYPVEKIVEKVVHVPKPYPVEKIIEKIVEKKVHVPVEKIVEKIIHIPKPYPVEKVVEKVVHVPKPFPIIKHVPYPVEVKVPVHIEKPVPYPVEKKVPVPYRVEVEKKIPVPYKVEVEKKVPIFIHAPHQHYKYEHHEHEHKEEEHEHHEEKNDDFEEHKHFEHHHDLSGFPTNQNAKYAKLQQQPRQIANIAAVGLPKAHTSMAAAAIRAELLHQQVHNFGYKNPTKATPTDPIQSSSENVPNIVRFTPTPVHSFGIKNPTTAATSDLEPSSSENKHTVVHFEPTPLPFQIHVEDGETLEDGNSGNSNDMQTEASTHSLRMLARLQPIALPLQVFQLHSIPFQQPLGFSLPAMHAAVQSRGS</sequence>
<organism evidence="3 4">
    <name type="scientific">Ceratitis capitata</name>
    <name type="common">Mediterranean fruit fly</name>
    <name type="synonym">Tephritis capitata</name>
    <dbReference type="NCBI Taxonomy" id="7213"/>
    <lineage>
        <taxon>Eukaryota</taxon>
        <taxon>Metazoa</taxon>
        <taxon>Ecdysozoa</taxon>
        <taxon>Arthropoda</taxon>
        <taxon>Hexapoda</taxon>
        <taxon>Insecta</taxon>
        <taxon>Pterygota</taxon>
        <taxon>Neoptera</taxon>
        <taxon>Endopterygota</taxon>
        <taxon>Diptera</taxon>
        <taxon>Brachycera</taxon>
        <taxon>Muscomorpha</taxon>
        <taxon>Tephritoidea</taxon>
        <taxon>Tephritidae</taxon>
        <taxon>Ceratitis</taxon>
        <taxon>Ceratitis</taxon>
    </lineage>
</organism>
<name>A0A811UDW1_CERCA</name>